<evidence type="ECO:0008006" key="3">
    <source>
        <dbReference type="Google" id="ProtNLM"/>
    </source>
</evidence>
<organism evidence="1 2">
    <name type="scientific">Sphingobacterium thermophilum</name>
    <dbReference type="NCBI Taxonomy" id="768534"/>
    <lineage>
        <taxon>Bacteria</taxon>
        <taxon>Pseudomonadati</taxon>
        <taxon>Bacteroidota</taxon>
        <taxon>Sphingobacteriia</taxon>
        <taxon>Sphingobacteriales</taxon>
        <taxon>Sphingobacteriaceae</taxon>
        <taxon>Sphingobacterium</taxon>
    </lineage>
</organism>
<accession>A0ABP8QXU3</accession>
<dbReference type="EMBL" id="BAABGR010000006">
    <property type="protein sequence ID" value="GAA4512780.1"/>
    <property type="molecule type" value="Genomic_DNA"/>
</dbReference>
<protein>
    <recommendedName>
        <fullName evidence="3">LURP-one-related</fullName>
    </recommendedName>
</protein>
<proteinExistence type="predicted"/>
<name>A0ABP8QXU3_9SPHI</name>
<comment type="caution">
    <text evidence="1">The sequence shown here is derived from an EMBL/GenBank/DDBJ whole genome shotgun (WGS) entry which is preliminary data.</text>
</comment>
<reference evidence="2" key="1">
    <citation type="journal article" date="2019" name="Int. J. Syst. Evol. Microbiol.">
        <title>The Global Catalogue of Microorganisms (GCM) 10K type strain sequencing project: providing services to taxonomists for standard genome sequencing and annotation.</title>
        <authorList>
            <consortium name="The Broad Institute Genomics Platform"/>
            <consortium name="The Broad Institute Genome Sequencing Center for Infectious Disease"/>
            <person name="Wu L."/>
            <person name="Ma J."/>
        </authorList>
    </citation>
    <scope>NUCLEOTIDE SEQUENCE [LARGE SCALE GENOMIC DNA]</scope>
    <source>
        <strain evidence="2">JCM 17858</strain>
    </source>
</reference>
<gene>
    <name evidence="1" type="ORF">GCM10023173_07430</name>
</gene>
<dbReference type="Proteomes" id="UP001500394">
    <property type="component" value="Unassembled WGS sequence"/>
</dbReference>
<keyword evidence="2" id="KW-1185">Reference proteome</keyword>
<sequence>MSIYHYPLRFTFKITTLANDFVARDALGTPIFYAREKLLALRDQIKIYRDESKSELLYELISNKIIDFQQTFTITNTEGRTIGKVRRKSLRSLWKSTFKLMDAEDNHDFTIEEKNPFVKFWDSLFDGIPILGGLSGYILNPTYHLHDHNGQVLYEIRKEPSFFGRKFMVNKLTSLPIDEERLVLSIALMVLVERYRG</sequence>
<dbReference type="RefSeq" id="WP_345064882.1">
    <property type="nucleotide sequence ID" value="NZ_BAABGR010000006.1"/>
</dbReference>
<evidence type="ECO:0000313" key="2">
    <source>
        <dbReference type="Proteomes" id="UP001500394"/>
    </source>
</evidence>
<evidence type="ECO:0000313" key="1">
    <source>
        <dbReference type="EMBL" id="GAA4512780.1"/>
    </source>
</evidence>